<feature type="transmembrane region" description="Helical" evidence="6">
    <location>
        <begin position="56"/>
        <end position="76"/>
    </location>
</feature>
<evidence type="ECO:0000256" key="4">
    <source>
        <dbReference type="ARBA" id="ARBA00023136"/>
    </source>
</evidence>
<proteinExistence type="inferred from homology"/>
<feature type="transmembrane region" description="Helical" evidence="6">
    <location>
        <begin position="130"/>
        <end position="150"/>
    </location>
</feature>
<evidence type="ECO:0000313" key="8">
    <source>
        <dbReference type="EMBL" id="KAJ4245275.1"/>
    </source>
</evidence>
<dbReference type="Proteomes" id="UP001152049">
    <property type="component" value="Unassembled WGS sequence"/>
</dbReference>
<keyword evidence="9" id="KW-1185">Reference proteome</keyword>
<sequence length="375" mass="41902">MAGDSDWRPVRPEGLAFALFVTTVVLSVLCTIVVLLRTYVRAKYRCLGTDDHLMSAGWVAYMVHNVIVIIGCHRGVGTVRRKLDTVQVQEGMKYVFLWQIFYATTLVFVKSSICVTVLRIATGKPYIWTLRALIILSVLMSTVGLIVIMVQCRPVQAFWNPSRGTCMDKILPTVLTYAASVSNVITDFAVAIVPMCLVRKLQMRAKLKLYAQLIMGLGILASIASIARVPYSSAYLKPEHFIYQVANIILWTVVECGVGIVAGSLPSLRAFFKSLARDKSTNDYSASHASDLLTVGRVRDRSKRGDAIELGVNTVVDRDVEGSHEQDDDSIRRIVKVRRSFRVEEAESDEERLCDDSVRKDRQANFISQVRDGFI</sequence>
<organism evidence="8 9">
    <name type="scientific">Fusarium torreyae</name>
    <dbReference type="NCBI Taxonomy" id="1237075"/>
    <lineage>
        <taxon>Eukaryota</taxon>
        <taxon>Fungi</taxon>
        <taxon>Dikarya</taxon>
        <taxon>Ascomycota</taxon>
        <taxon>Pezizomycotina</taxon>
        <taxon>Sordariomycetes</taxon>
        <taxon>Hypocreomycetidae</taxon>
        <taxon>Hypocreales</taxon>
        <taxon>Nectriaceae</taxon>
        <taxon>Fusarium</taxon>
    </lineage>
</organism>
<dbReference type="PANTHER" id="PTHR33048">
    <property type="entry name" value="PTH11-LIKE INTEGRAL MEMBRANE PROTEIN (AFU_ORTHOLOGUE AFUA_5G11245)"/>
    <property type="match status" value="1"/>
</dbReference>
<evidence type="ECO:0000256" key="2">
    <source>
        <dbReference type="ARBA" id="ARBA00022692"/>
    </source>
</evidence>
<accession>A0A9W8RMA5</accession>
<dbReference type="InterPro" id="IPR049326">
    <property type="entry name" value="Rhodopsin_dom_fungi"/>
</dbReference>
<feature type="transmembrane region" description="Helical" evidence="6">
    <location>
        <begin position="96"/>
        <end position="118"/>
    </location>
</feature>
<evidence type="ECO:0000313" key="9">
    <source>
        <dbReference type="Proteomes" id="UP001152049"/>
    </source>
</evidence>
<protein>
    <recommendedName>
        <fullName evidence="7">Rhodopsin domain-containing protein</fullName>
    </recommendedName>
</protein>
<evidence type="ECO:0000256" key="1">
    <source>
        <dbReference type="ARBA" id="ARBA00004141"/>
    </source>
</evidence>
<evidence type="ECO:0000256" key="5">
    <source>
        <dbReference type="ARBA" id="ARBA00038359"/>
    </source>
</evidence>
<dbReference type="EMBL" id="JAOQAZ010000047">
    <property type="protein sequence ID" value="KAJ4245275.1"/>
    <property type="molecule type" value="Genomic_DNA"/>
</dbReference>
<comment type="similarity">
    <text evidence="5">Belongs to the SAT4 family.</text>
</comment>
<evidence type="ECO:0000259" key="7">
    <source>
        <dbReference type="Pfam" id="PF20684"/>
    </source>
</evidence>
<reference evidence="8" key="1">
    <citation type="submission" date="2022-09" db="EMBL/GenBank/DDBJ databases">
        <title>Fusarium specimens isolated from Avocado Roots.</title>
        <authorList>
            <person name="Stajich J."/>
            <person name="Roper C."/>
            <person name="Heimlech-Rivalta G."/>
        </authorList>
    </citation>
    <scope>NUCLEOTIDE SEQUENCE</scope>
    <source>
        <strain evidence="8">CF00136</strain>
    </source>
</reference>
<dbReference type="GO" id="GO:0016020">
    <property type="term" value="C:membrane"/>
    <property type="evidence" value="ECO:0007669"/>
    <property type="project" value="UniProtKB-SubCell"/>
</dbReference>
<dbReference type="PANTHER" id="PTHR33048:SF15">
    <property type="entry name" value="INTEGRAL MEMBRANE PROTEIN"/>
    <property type="match status" value="1"/>
</dbReference>
<evidence type="ECO:0000256" key="3">
    <source>
        <dbReference type="ARBA" id="ARBA00022989"/>
    </source>
</evidence>
<dbReference type="Pfam" id="PF20684">
    <property type="entry name" value="Fung_rhodopsin"/>
    <property type="match status" value="1"/>
</dbReference>
<comment type="subcellular location">
    <subcellularLocation>
        <location evidence="1">Membrane</location>
        <topology evidence="1">Multi-pass membrane protein</topology>
    </subcellularLocation>
</comment>
<keyword evidence="2 6" id="KW-0812">Transmembrane</keyword>
<gene>
    <name evidence="8" type="ORF">NW762_014145</name>
</gene>
<feature type="transmembrane region" description="Helical" evidence="6">
    <location>
        <begin position="170"/>
        <end position="197"/>
    </location>
</feature>
<dbReference type="OrthoDB" id="3897607at2759"/>
<name>A0A9W8RMA5_9HYPO</name>
<dbReference type="AlphaFoldDB" id="A0A9W8RMA5"/>
<keyword evidence="3 6" id="KW-1133">Transmembrane helix</keyword>
<keyword evidence="4 6" id="KW-0472">Membrane</keyword>
<evidence type="ECO:0000256" key="6">
    <source>
        <dbReference type="SAM" id="Phobius"/>
    </source>
</evidence>
<feature type="domain" description="Rhodopsin" evidence="7">
    <location>
        <begin position="36"/>
        <end position="273"/>
    </location>
</feature>
<comment type="caution">
    <text evidence="8">The sequence shown here is derived from an EMBL/GenBank/DDBJ whole genome shotgun (WGS) entry which is preliminary data.</text>
</comment>
<feature type="transmembrane region" description="Helical" evidence="6">
    <location>
        <begin position="241"/>
        <end position="265"/>
    </location>
</feature>
<feature type="transmembrane region" description="Helical" evidence="6">
    <location>
        <begin position="209"/>
        <end position="229"/>
    </location>
</feature>
<dbReference type="InterPro" id="IPR052337">
    <property type="entry name" value="SAT4-like"/>
</dbReference>
<feature type="transmembrane region" description="Helical" evidence="6">
    <location>
        <begin position="15"/>
        <end position="36"/>
    </location>
</feature>